<organism evidence="1 2">
    <name type="scientific">Dendrothele bispora (strain CBS 962.96)</name>
    <dbReference type="NCBI Taxonomy" id="1314807"/>
    <lineage>
        <taxon>Eukaryota</taxon>
        <taxon>Fungi</taxon>
        <taxon>Dikarya</taxon>
        <taxon>Basidiomycota</taxon>
        <taxon>Agaricomycotina</taxon>
        <taxon>Agaricomycetes</taxon>
        <taxon>Agaricomycetidae</taxon>
        <taxon>Agaricales</taxon>
        <taxon>Agaricales incertae sedis</taxon>
        <taxon>Dendrothele</taxon>
    </lineage>
</organism>
<sequence length="124" mass="13561">MFSVYKSIVIDVNWNPEPVPRGSASAEPAFVTNSSEPAMVSQIEMGAEKEDGHNSKDLEVELPQTTCGAITGAQITVSQIVIPPPEPVPREPIKLDISSHLRKSQSDRFEFHKAIDEGRLAHKA</sequence>
<reference evidence="1 2" key="1">
    <citation type="journal article" date="2019" name="Nat. Ecol. Evol.">
        <title>Megaphylogeny resolves global patterns of mushroom evolution.</title>
        <authorList>
            <person name="Varga T."/>
            <person name="Krizsan K."/>
            <person name="Foldi C."/>
            <person name="Dima B."/>
            <person name="Sanchez-Garcia M."/>
            <person name="Sanchez-Ramirez S."/>
            <person name="Szollosi G.J."/>
            <person name="Szarkandi J.G."/>
            <person name="Papp V."/>
            <person name="Albert L."/>
            <person name="Andreopoulos W."/>
            <person name="Angelini C."/>
            <person name="Antonin V."/>
            <person name="Barry K.W."/>
            <person name="Bougher N.L."/>
            <person name="Buchanan P."/>
            <person name="Buyck B."/>
            <person name="Bense V."/>
            <person name="Catcheside P."/>
            <person name="Chovatia M."/>
            <person name="Cooper J."/>
            <person name="Damon W."/>
            <person name="Desjardin D."/>
            <person name="Finy P."/>
            <person name="Geml J."/>
            <person name="Haridas S."/>
            <person name="Hughes K."/>
            <person name="Justo A."/>
            <person name="Karasinski D."/>
            <person name="Kautmanova I."/>
            <person name="Kiss B."/>
            <person name="Kocsube S."/>
            <person name="Kotiranta H."/>
            <person name="LaButti K.M."/>
            <person name="Lechner B.E."/>
            <person name="Liimatainen K."/>
            <person name="Lipzen A."/>
            <person name="Lukacs Z."/>
            <person name="Mihaltcheva S."/>
            <person name="Morgado L.N."/>
            <person name="Niskanen T."/>
            <person name="Noordeloos M.E."/>
            <person name="Ohm R.A."/>
            <person name="Ortiz-Santana B."/>
            <person name="Ovrebo C."/>
            <person name="Racz N."/>
            <person name="Riley R."/>
            <person name="Savchenko A."/>
            <person name="Shiryaev A."/>
            <person name="Soop K."/>
            <person name="Spirin V."/>
            <person name="Szebenyi C."/>
            <person name="Tomsovsky M."/>
            <person name="Tulloss R.E."/>
            <person name="Uehling J."/>
            <person name="Grigoriev I.V."/>
            <person name="Vagvolgyi C."/>
            <person name="Papp T."/>
            <person name="Martin F.M."/>
            <person name="Miettinen O."/>
            <person name="Hibbett D.S."/>
            <person name="Nagy L.G."/>
        </authorList>
    </citation>
    <scope>NUCLEOTIDE SEQUENCE [LARGE SCALE GENOMIC DNA]</scope>
    <source>
        <strain evidence="1 2">CBS 962.96</strain>
    </source>
</reference>
<dbReference type="Proteomes" id="UP000297245">
    <property type="component" value="Unassembled WGS sequence"/>
</dbReference>
<accession>A0A4V4HB52</accession>
<keyword evidence="2" id="KW-1185">Reference proteome</keyword>
<dbReference type="AlphaFoldDB" id="A0A4V4HB52"/>
<evidence type="ECO:0000313" key="2">
    <source>
        <dbReference type="Proteomes" id="UP000297245"/>
    </source>
</evidence>
<name>A0A4V4HB52_DENBC</name>
<proteinExistence type="predicted"/>
<evidence type="ECO:0000313" key="1">
    <source>
        <dbReference type="EMBL" id="THU78025.1"/>
    </source>
</evidence>
<dbReference type="EMBL" id="ML180278">
    <property type="protein sequence ID" value="THU78025.1"/>
    <property type="molecule type" value="Genomic_DNA"/>
</dbReference>
<gene>
    <name evidence="1" type="ORF">K435DRAFT_877097</name>
</gene>
<protein>
    <submittedName>
        <fullName evidence="1">Uncharacterized protein</fullName>
    </submittedName>
</protein>